<keyword evidence="2 4" id="KW-0378">Hydrolase</keyword>
<evidence type="ECO:0000259" key="3">
    <source>
        <dbReference type="Pfam" id="PF07859"/>
    </source>
</evidence>
<feature type="domain" description="Alpha/beta hydrolase fold-3" evidence="3">
    <location>
        <begin position="87"/>
        <end position="292"/>
    </location>
</feature>
<comment type="caution">
    <text evidence="4">The sequence shown here is derived from an EMBL/GenBank/DDBJ whole genome shotgun (WGS) entry which is preliminary data.</text>
</comment>
<name>A0ABT0B028_9SPHN</name>
<dbReference type="Proteomes" id="UP001162880">
    <property type="component" value="Unassembled WGS sequence"/>
</dbReference>
<dbReference type="EMBL" id="JALHLE010000008">
    <property type="protein sequence ID" value="MCJ2178401.1"/>
    <property type="molecule type" value="Genomic_DNA"/>
</dbReference>
<keyword evidence="5" id="KW-1185">Reference proteome</keyword>
<reference evidence="4" key="1">
    <citation type="submission" date="2022-03" db="EMBL/GenBank/DDBJ databases">
        <title>Identification of a novel bacterium isolated from mangrove sediments.</title>
        <authorList>
            <person name="Pan X."/>
        </authorList>
    </citation>
    <scope>NUCLEOTIDE SEQUENCE</scope>
    <source>
        <strain evidence="4">B2580</strain>
    </source>
</reference>
<dbReference type="InterPro" id="IPR050300">
    <property type="entry name" value="GDXG_lipolytic_enzyme"/>
</dbReference>
<evidence type="ECO:0000256" key="1">
    <source>
        <dbReference type="ARBA" id="ARBA00010515"/>
    </source>
</evidence>
<dbReference type="PROSITE" id="PS01173">
    <property type="entry name" value="LIPASE_GDXG_HIS"/>
    <property type="match status" value="1"/>
</dbReference>
<dbReference type="InterPro" id="IPR013094">
    <property type="entry name" value="AB_hydrolase_3"/>
</dbReference>
<gene>
    <name evidence="4" type="ORF">MTR64_07485</name>
</gene>
<protein>
    <submittedName>
        <fullName evidence="4">Alpha/beta hydrolase</fullName>
    </submittedName>
</protein>
<dbReference type="Pfam" id="PF07859">
    <property type="entry name" value="Abhydrolase_3"/>
    <property type="match status" value="1"/>
</dbReference>
<organism evidence="4 5">
    <name type="scientific">Novosphingobium album</name>
    <name type="common">ex Hu et al. 2023</name>
    <dbReference type="NCBI Taxonomy" id="2930093"/>
    <lineage>
        <taxon>Bacteria</taxon>
        <taxon>Pseudomonadati</taxon>
        <taxon>Pseudomonadota</taxon>
        <taxon>Alphaproteobacteria</taxon>
        <taxon>Sphingomonadales</taxon>
        <taxon>Sphingomonadaceae</taxon>
        <taxon>Novosphingobium</taxon>
    </lineage>
</organism>
<evidence type="ECO:0000313" key="4">
    <source>
        <dbReference type="EMBL" id="MCJ2178401.1"/>
    </source>
</evidence>
<dbReference type="InterPro" id="IPR029058">
    <property type="entry name" value="AB_hydrolase_fold"/>
</dbReference>
<evidence type="ECO:0000313" key="5">
    <source>
        <dbReference type="Proteomes" id="UP001162880"/>
    </source>
</evidence>
<accession>A0ABT0B028</accession>
<proteinExistence type="inferred from homology"/>
<dbReference type="PANTHER" id="PTHR48081">
    <property type="entry name" value="AB HYDROLASE SUPERFAMILY PROTEIN C4A8.06C"/>
    <property type="match status" value="1"/>
</dbReference>
<dbReference type="Gene3D" id="3.40.50.1820">
    <property type="entry name" value="alpha/beta hydrolase"/>
    <property type="match status" value="1"/>
</dbReference>
<dbReference type="RefSeq" id="WP_243992415.1">
    <property type="nucleotide sequence ID" value="NZ_JALHLE010000008.1"/>
</dbReference>
<dbReference type="PANTHER" id="PTHR48081:SF8">
    <property type="entry name" value="ALPHA_BETA HYDROLASE FOLD-3 DOMAIN-CONTAINING PROTEIN-RELATED"/>
    <property type="match status" value="1"/>
</dbReference>
<dbReference type="SUPFAM" id="SSF53474">
    <property type="entry name" value="alpha/beta-Hydrolases"/>
    <property type="match status" value="1"/>
</dbReference>
<sequence length="317" mass="34548">MTSPPFPDDDVDPEIRDWLTQMFAASAALGSRPGMPWEELRAIAEKQREPWRTGGPAMFATEDLSIGDHAIHIRIHRPIEAEALPILVYLHGGGWTLFSTDTHDRLMREYAARAGIAVLGIDYRLAPEHRFPAGLDDVVMVLDWLRADGPSHGLDPACYALGGDSAGANLALAAAIRQRDAGLPGPAALLLNYGAFSRASYPSYDRYGDGDRYMLTGPEMDTFWDAYLGPEHTGDPLAEPLCADLKGLCPAWLCVAQCDVLLDENREMARLLAEAGISVDCHIYDGATHSFLEAVAISTLATKSIAESAEWLTEKLQ</sequence>
<comment type="similarity">
    <text evidence="1">Belongs to the 'GDXG' lipolytic enzyme family.</text>
</comment>
<dbReference type="InterPro" id="IPR002168">
    <property type="entry name" value="Lipase_GDXG_HIS_AS"/>
</dbReference>
<evidence type="ECO:0000256" key="2">
    <source>
        <dbReference type="ARBA" id="ARBA00022801"/>
    </source>
</evidence>
<dbReference type="GO" id="GO:0016787">
    <property type="term" value="F:hydrolase activity"/>
    <property type="evidence" value="ECO:0007669"/>
    <property type="project" value="UniProtKB-KW"/>
</dbReference>